<accession>A0A916Z5P2</accession>
<comment type="caution">
    <text evidence="1">The sequence shown here is derived from an EMBL/GenBank/DDBJ whole genome shotgun (WGS) entry which is preliminary data.</text>
</comment>
<dbReference type="RefSeq" id="WP_188994212.1">
    <property type="nucleotide sequence ID" value="NZ_BMHP01000003.1"/>
</dbReference>
<protein>
    <recommendedName>
        <fullName evidence="3">Phospholipase C/D domain-containing protein</fullName>
    </recommendedName>
</protein>
<proteinExistence type="predicted"/>
<dbReference type="Proteomes" id="UP000612456">
    <property type="component" value="Unassembled WGS sequence"/>
</dbReference>
<name>A0A916Z5P2_9BACL</name>
<organism evidence="1 2">
    <name type="scientific">Paenibacillus nasutitermitis</name>
    <dbReference type="NCBI Taxonomy" id="1652958"/>
    <lineage>
        <taxon>Bacteria</taxon>
        <taxon>Bacillati</taxon>
        <taxon>Bacillota</taxon>
        <taxon>Bacilli</taxon>
        <taxon>Bacillales</taxon>
        <taxon>Paenibacillaceae</taxon>
        <taxon>Paenibacillus</taxon>
    </lineage>
</organism>
<evidence type="ECO:0000313" key="2">
    <source>
        <dbReference type="Proteomes" id="UP000612456"/>
    </source>
</evidence>
<keyword evidence="2" id="KW-1185">Reference proteome</keyword>
<reference evidence="1" key="1">
    <citation type="journal article" date="2014" name="Int. J. Syst. Evol. Microbiol.">
        <title>Complete genome sequence of Corynebacterium casei LMG S-19264T (=DSM 44701T), isolated from a smear-ripened cheese.</title>
        <authorList>
            <consortium name="US DOE Joint Genome Institute (JGI-PGF)"/>
            <person name="Walter F."/>
            <person name="Albersmeier A."/>
            <person name="Kalinowski J."/>
            <person name="Ruckert C."/>
        </authorList>
    </citation>
    <scope>NUCLEOTIDE SEQUENCE</scope>
    <source>
        <strain evidence="1">CGMCC 1.15178</strain>
    </source>
</reference>
<evidence type="ECO:0008006" key="3">
    <source>
        <dbReference type="Google" id="ProtNLM"/>
    </source>
</evidence>
<evidence type="ECO:0000313" key="1">
    <source>
        <dbReference type="EMBL" id="GGD77996.1"/>
    </source>
</evidence>
<dbReference type="AlphaFoldDB" id="A0A916Z5P2"/>
<gene>
    <name evidence="1" type="ORF">GCM10010911_39980</name>
</gene>
<reference evidence="1" key="2">
    <citation type="submission" date="2020-09" db="EMBL/GenBank/DDBJ databases">
        <authorList>
            <person name="Sun Q."/>
            <person name="Zhou Y."/>
        </authorList>
    </citation>
    <scope>NUCLEOTIDE SEQUENCE</scope>
    <source>
        <strain evidence="1">CGMCC 1.15178</strain>
    </source>
</reference>
<dbReference type="EMBL" id="BMHP01000003">
    <property type="protein sequence ID" value="GGD77996.1"/>
    <property type="molecule type" value="Genomic_DNA"/>
</dbReference>
<sequence>MPWPMVHFAIAEQLYVTDPTPHFLLGSIAPDAIHMREHATREHKGVTHLVCEGKLPSIEQLRNHCLNYWKLNHNNAWKDYILGYFAHLYADLRWTETVYADFDANYQGRNEDKRRLYTKEVSQVEFDYLKAEGWPHRVIKQLKQAEAFTIEPFVTESEVLQYRDVKIEWLRNDRNEPKISPKYFTKIRVDQFVKSTSDELNQLYKEWAVGSAEMVSGRFRE</sequence>